<reference evidence="9 10" key="1">
    <citation type="journal article" date="2019" name="Int. J. Syst. Evol. Microbiol.">
        <title>The Global Catalogue of Microorganisms (GCM) 10K type strain sequencing project: providing services to taxonomists for standard genome sequencing and annotation.</title>
        <authorList>
            <consortium name="The Broad Institute Genomics Platform"/>
            <consortium name="The Broad Institute Genome Sequencing Center for Infectious Disease"/>
            <person name="Wu L."/>
            <person name="Ma J."/>
        </authorList>
    </citation>
    <scope>NUCLEOTIDE SEQUENCE [LARGE SCALE GENOMIC DNA]</scope>
    <source>
        <strain evidence="9 10">XZYJ18</strain>
    </source>
</reference>
<dbReference type="Gene3D" id="3.30.565.10">
    <property type="entry name" value="Histidine kinase-like ATPase, C-terminal domain"/>
    <property type="match status" value="1"/>
</dbReference>
<evidence type="ECO:0000256" key="3">
    <source>
        <dbReference type="ARBA" id="ARBA00022553"/>
    </source>
</evidence>
<dbReference type="SUPFAM" id="SSF55785">
    <property type="entry name" value="PYP-like sensor domain (PAS domain)"/>
    <property type="match status" value="1"/>
</dbReference>
<keyword evidence="10" id="KW-1185">Reference proteome</keyword>
<dbReference type="InterPro" id="IPR036097">
    <property type="entry name" value="HisK_dim/P_sf"/>
</dbReference>
<dbReference type="SMART" id="SM00065">
    <property type="entry name" value="GAF"/>
    <property type="match status" value="1"/>
</dbReference>
<dbReference type="InterPro" id="IPR003018">
    <property type="entry name" value="GAF"/>
</dbReference>
<keyword evidence="9" id="KW-0067">ATP-binding</keyword>
<comment type="caution">
    <text evidence="9">The sequence shown here is derived from an EMBL/GenBank/DDBJ whole genome shotgun (WGS) entry which is preliminary data.</text>
</comment>
<dbReference type="CDD" id="cd00082">
    <property type="entry name" value="HisKA"/>
    <property type="match status" value="1"/>
</dbReference>
<dbReference type="Gene3D" id="3.30.450.40">
    <property type="match status" value="1"/>
</dbReference>
<keyword evidence="9" id="KW-0547">Nucleotide-binding</keyword>
<evidence type="ECO:0000259" key="8">
    <source>
        <dbReference type="PROSITE" id="PS50109"/>
    </source>
</evidence>
<gene>
    <name evidence="9" type="ORF">ACFO9K_05815</name>
</gene>
<evidence type="ECO:0000256" key="2">
    <source>
        <dbReference type="ARBA" id="ARBA00012438"/>
    </source>
</evidence>
<dbReference type="EMBL" id="JBHSHT010000001">
    <property type="protein sequence ID" value="MFC4823771.1"/>
    <property type="molecule type" value="Genomic_DNA"/>
</dbReference>
<keyword evidence="4" id="KW-0808">Transferase</keyword>
<dbReference type="PRINTS" id="PR00344">
    <property type="entry name" value="BCTRLSENSOR"/>
</dbReference>
<proteinExistence type="predicted"/>
<dbReference type="InterPro" id="IPR050736">
    <property type="entry name" value="Sensor_HK_Regulatory"/>
</dbReference>
<feature type="domain" description="Histidine kinase" evidence="8">
    <location>
        <begin position="289"/>
        <end position="506"/>
    </location>
</feature>
<dbReference type="AlphaFoldDB" id="A0ABD5PZR4"/>
<dbReference type="Pfam" id="PF08448">
    <property type="entry name" value="PAS_4"/>
    <property type="match status" value="1"/>
</dbReference>
<keyword evidence="6" id="KW-0902">Two-component regulatory system</keyword>
<evidence type="ECO:0000256" key="4">
    <source>
        <dbReference type="ARBA" id="ARBA00022679"/>
    </source>
</evidence>
<feature type="compositionally biased region" description="Basic and acidic residues" evidence="7">
    <location>
        <begin position="398"/>
        <end position="424"/>
    </location>
</feature>
<comment type="catalytic activity">
    <reaction evidence="1">
        <text>ATP + protein L-histidine = ADP + protein N-phospho-L-histidine.</text>
        <dbReference type="EC" id="2.7.13.3"/>
    </reaction>
</comment>
<dbReference type="PANTHER" id="PTHR43711:SF1">
    <property type="entry name" value="HISTIDINE KINASE 1"/>
    <property type="match status" value="1"/>
</dbReference>
<evidence type="ECO:0000256" key="7">
    <source>
        <dbReference type="SAM" id="MobiDB-lite"/>
    </source>
</evidence>
<name>A0ABD5PZR4_9EURY</name>
<dbReference type="InterPro" id="IPR005467">
    <property type="entry name" value="His_kinase_dom"/>
</dbReference>
<dbReference type="GO" id="GO:0005524">
    <property type="term" value="F:ATP binding"/>
    <property type="evidence" value="ECO:0007669"/>
    <property type="project" value="UniProtKB-KW"/>
</dbReference>
<dbReference type="InterPro" id="IPR035965">
    <property type="entry name" value="PAS-like_dom_sf"/>
</dbReference>
<dbReference type="RefSeq" id="WP_254270355.1">
    <property type="nucleotide sequence ID" value="NZ_CP100401.1"/>
</dbReference>
<dbReference type="SUPFAM" id="SSF55874">
    <property type="entry name" value="ATPase domain of HSP90 chaperone/DNA topoisomerase II/histidine kinase"/>
    <property type="match status" value="1"/>
</dbReference>
<dbReference type="Pfam" id="PF00512">
    <property type="entry name" value="HisKA"/>
    <property type="match status" value="1"/>
</dbReference>
<protein>
    <recommendedName>
        <fullName evidence="2">histidine kinase</fullName>
        <ecNumber evidence="2">2.7.13.3</ecNumber>
    </recommendedName>
</protein>
<dbReference type="EC" id="2.7.13.3" evidence="2"/>
<dbReference type="InterPro" id="IPR003594">
    <property type="entry name" value="HATPase_dom"/>
</dbReference>
<dbReference type="SUPFAM" id="SSF47384">
    <property type="entry name" value="Homodimeric domain of signal transducing histidine kinase"/>
    <property type="match status" value="1"/>
</dbReference>
<dbReference type="InterPro" id="IPR036890">
    <property type="entry name" value="HATPase_C_sf"/>
</dbReference>
<dbReference type="PANTHER" id="PTHR43711">
    <property type="entry name" value="TWO-COMPONENT HISTIDINE KINASE"/>
    <property type="match status" value="1"/>
</dbReference>
<dbReference type="Gene3D" id="1.10.287.130">
    <property type="match status" value="1"/>
</dbReference>
<accession>A0ABD5PZR4</accession>
<dbReference type="InterPro" id="IPR004358">
    <property type="entry name" value="Sig_transdc_His_kin-like_C"/>
</dbReference>
<dbReference type="Gene3D" id="3.30.450.20">
    <property type="entry name" value="PAS domain"/>
    <property type="match status" value="1"/>
</dbReference>
<evidence type="ECO:0000256" key="1">
    <source>
        <dbReference type="ARBA" id="ARBA00000085"/>
    </source>
</evidence>
<dbReference type="InterPro" id="IPR029016">
    <property type="entry name" value="GAF-like_dom_sf"/>
</dbReference>
<dbReference type="Pfam" id="PF02518">
    <property type="entry name" value="HATPase_c"/>
    <property type="match status" value="1"/>
</dbReference>
<keyword evidence="3" id="KW-0597">Phosphoprotein</keyword>
<dbReference type="GO" id="GO:0004673">
    <property type="term" value="F:protein histidine kinase activity"/>
    <property type="evidence" value="ECO:0007669"/>
    <property type="project" value="UniProtKB-EC"/>
</dbReference>
<dbReference type="SMART" id="SM00387">
    <property type="entry name" value="HATPase_c"/>
    <property type="match status" value="1"/>
</dbReference>
<keyword evidence="5" id="KW-0418">Kinase</keyword>
<evidence type="ECO:0000256" key="6">
    <source>
        <dbReference type="ARBA" id="ARBA00023012"/>
    </source>
</evidence>
<sequence>MTDAFFALDDEWRFTYVNERAEGILRPAATSEVANDLRGESIWEAIPEAVDTRFHDKYCEAMATQQAVSFEEHYEPLDAWFDVHAYPSETGLSVYFRDISERKRLEADLRRRDEVFQRVYRVIADKSASFDGKIESLLAIGSDALDTDYGALSNVTDDEYVFEFVHPTDGDTRPGDTQPLDETHCERAIVTEETLVASDIAEDAPDLTDRPGYAEQGIECYVGTPVLVDGDVYGTFCFYDDEPRRVPFSDWEVTLVELMGNWVSYELERERRETELSRQRDRFEEFADVISHDLRNPLNVAEGRLSLAREEYDSDHLHVVADALGRIEAIVEDTLTLAREGRTVSDPPSVSLGDLATESWGMVESEAVDFTVLDAGRIRAAPDRLRRVFENLFRNSIEHGTPESDETRENTAERGATGERRPTLAEEDTGVTTVRVGRLDGRGFYVEDDGPGIPEDEREAVFDPGYTTSESGTGLGLAIVARIAEAHGWTVDITDGTDGGTRFRFENVEFV</sequence>
<dbReference type="SUPFAM" id="SSF55781">
    <property type="entry name" value="GAF domain-like"/>
    <property type="match status" value="1"/>
</dbReference>
<dbReference type="InterPro" id="IPR013656">
    <property type="entry name" value="PAS_4"/>
</dbReference>
<dbReference type="Proteomes" id="UP001595945">
    <property type="component" value="Unassembled WGS sequence"/>
</dbReference>
<dbReference type="PROSITE" id="PS50109">
    <property type="entry name" value="HIS_KIN"/>
    <property type="match status" value="1"/>
</dbReference>
<organism evidence="9 10">
    <name type="scientific">Halorussus aquaticus</name>
    <dbReference type="NCBI Taxonomy" id="2953748"/>
    <lineage>
        <taxon>Archaea</taxon>
        <taxon>Methanobacteriati</taxon>
        <taxon>Methanobacteriota</taxon>
        <taxon>Stenosarchaea group</taxon>
        <taxon>Halobacteria</taxon>
        <taxon>Halobacteriales</taxon>
        <taxon>Haladaptataceae</taxon>
        <taxon>Halorussus</taxon>
    </lineage>
</organism>
<dbReference type="Pfam" id="PF01590">
    <property type="entry name" value="GAF"/>
    <property type="match status" value="1"/>
</dbReference>
<dbReference type="SMART" id="SM00388">
    <property type="entry name" value="HisKA"/>
    <property type="match status" value="1"/>
</dbReference>
<dbReference type="GO" id="GO:0000160">
    <property type="term" value="P:phosphorelay signal transduction system"/>
    <property type="evidence" value="ECO:0007669"/>
    <property type="project" value="UniProtKB-KW"/>
</dbReference>
<evidence type="ECO:0000256" key="5">
    <source>
        <dbReference type="ARBA" id="ARBA00022777"/>
    </source>
</evidence>
<evidence type="ECO:0000313" key="9">
    <source>
        <dbReference type="EMBL" id="MFC4823771.1"/>
    </source>
</evidence>
<dbReference type="InterPro" id="IPR003661">
    <property type="entry name" value="HisK_dim/P_dom"/>
</dbReference>
<evidence type="ECO:0000313" key="10">
    <source>
        <dbReference type="Proteomes" id="UP001595945"/>
    </source>
</evidence>
<dbReference type="GeneID" id="73047032"/>
<feature type="region of interest" description="Disordered" evidence="7">
    <location>
        <begin position="398"/>
        <end position="425"/>
    </location>
</feature>
<dbReference type="CDD" id="cd00075">
    <property type="entry name" value="HATPase"/>
    <property type="match status" value="1"/>
</dbReference>